<sequence length="402" mass="44346">MKSKKSFWIGLGTGIGISLLIVTLYFGIQSVLDFTKTAGLGLIESEYGSQDEKFEDILEKLNTYYHEDINPENMYKEAYRGFVDGVGDPYTVYFSKDEFKSFTEDIDGTYEGIGAYVGFGETKDELLIIAPMVGSPSEKAGLKAMDRFISVDGTDVSGMTTEELVKLIKGKKGTTVVIKVSRNDEVLEYSVVRDEIVVPTVSHEMLENKIGYLRIGGFDRVTETQFLEAFLELEAQNQEGMIIDLRYNGGGLTHVVSAIADELLPKGIIYYTEDKEGNKATVYSDEERQFNKPLVVLVNQSSASASEILAGAIKDHERGVIVGTTTFGKGLVQQPVILNDGSVLKVTVAKYFTADGHYIQGVGIEPDIIAELPELDENATVPEDWDPQLDVAMDTILEMVKK</sequence>
<keyword evidence="4 5" id="KW-0720">Serine protease</keyword>
<evidence type="ECO:0000313" key="8">
    <source>
        <dbReference type="EMBL" id="VDN46900.1"/>
    </source>
</evidence>
<reference evidence="8 9" key="1">
    <citation type="submission" date="2018-09" db="EMBL/GenBank/DDBJ databases">
        <authorList>
            <person name="Postec A."/>
        </authorList>
    </citation>
    <scope>NUCLEOTIDE SEQUENCE [LARGE SCALE GENOMIC DNA]</scope>
    <source>
        <strain evidence="8">70B-A</strain>
    </source>
</reference>
<keyword evidence="6" id="KW-0812">Transmembrane</keyword>
<dbReference type="Gene3D" id="3.30.750.44">
    <property type="match status" value="1"/>
</dbReference>
<proteinExistence type="inferred from homology"/>
<feature type="domain" description="PDZ" evidence="7">
    <location>
        <begin position="91"/>
        <end position="169"/>
    </location>
</feature>
<dbReference type="Proteomes" id="UP000279029">
    <property type="component" value="Chromosome"/>
</dbReference>
<dbReference type="SMART" id="SM00245">
    <property type="entry name" value="TSPc"/>
    <property type="match status" value="1"/>
</dbReference>
<dbReference type="PANTHER" id="PTHR32060">
    <property type="entry name" value="TAIL-SPECIFIC PROTEASE"/>
    <property type="match status" value="1"/>
</dbReference>
<dbReference type="GO" id="GO:0006508">
    <property type="term" value="P:proteolysis"/>
    <property type="evidence" value="ECO:0007669"/>
    <property type="project" value="UniProtKB-KW"/>
</dbReference>
<keyword evidence="6" id="KW-1133">Transmembrane helix</keyword>
<evidence type="ECO:0000256" key="5">
    <source>
        <dbReference type="RuleBase" id="RU004404"/>
    </source>
</evidence>
<evidence type="ECO:0000256" key="4">
    <source>
        <dbReference type="ARBA" id="ARBA00022825"/>
    </source>
</evidence>
<dbReference type="PANTHER" id="PTHR32060:SF30">
    <property type="entry name" value="CARBOXY-TERMINAL PROCESSING PROTEASE CTPA"/>
    <property type="match status" value="1"/>
</dbReference>
<accession>A0A3P7P087</accession>
<dbReference type="InterPro" id="IPR029045">
    <property type="entry name" value="ClpP/crotonase-like_dom_sf"/>
</dbReference>
<evidence type="ECO:0000256" key="6">
    <source>
        <dbReference type="SAM" id="Phobius"/>
    </source>
</evidence>
<dbReference type="CDD" id="cd07560">
    <property type="entry name" value="Peptidase_S41_CPP"/>
    <property type="match status" value="1"/>
</dbReference>
<dbReference type="GO" id="GO:0008236">
    <property type="term" value="F:serine-type peptidase activity"/>
    <property type="evidence" value="ECO:0007669"/>
    <property type="project" value="UniProtKB-KW"/>
</dbReference>
<dbReference type="GO" id="GO:0007165">
    <property type="term" value="P:signal transduction"/>
    <property type="evidence" value="ECO:0007669"/>
    <property type="project" value="TreeGrafter"/>
</dbReference>
<gene>
    <name evidence="8" type="ORF">PATL70BA_1026</name>
</gene>
<keyword evidence="3 5" id="KW-0378">Hydrolase</keyword>
<evidence type="ECO:0000259" key="7">
    <source>
        <dbReference type="PROSITE" id="PS50106"/>
    </source>
</evidence>
<dbReference type="SUPFAM" id="SSF50156">
    <property type="entry name" value="PDZ domain-like"/>
    <property type="match status" value="1"/>
</dbReference>
<dbReference type="GO" id="GO:0004175">
    <property type="term" value="F:endopeptidase activity"/>
    <property type="evidence" value="ECO:0007669"/>
    <property type="project" value="TreeGrafter"/>
</dbReference>
<dbReference type="Pfam" id="PF17820">
    <property type="entry name" value="PDZ_6"/>
    <property type="match status" value="1"/>
</dbReference>
<dbReference type="InterPro" id="IPR001478">
    <property type="entry name" value="PDZ"/>
</dbReference>
<comment type="similarity">
    <text evidence="1 5">Belongs to the peptidase S41A family.</text>
</comment>
<dbReference type="Pfam" id="PF03572">
    <property type="entry name" value="Peptidase_S41"/>
    <property type="match status" value="1"/>
</dbReference>
<dbReference type="SMART" id="SM00228">
    <property type="entry name" value="PDZ"/>
    <property type="match status" value="1"/>
</dbReference>
<dbReference type="Gene3D" id="2.30.42.10">
    <property type="match status" value="1"/>
</dbReference>
<dbReference type="PROSITE" id="PS50106">
    <property type="entry name" value="PDZ"/>
    <property type="match status" value="1"/>
</dbReference>
<dbReference type="RefSeq" id="WP_125136322.1">
    <property type="nucleotide sequence ID" value="NZ_LR130778.1"/>
</dbReference>
<keyword evidence="9" id="KW-1185">Reference proteome</keyword>
<dbReference type="GO" id="GO:0030288">
    <property type="term" value="C:outer membrane-bounded periplasmic space"/>
    <property type="evidence" value="ECO:0007669"/>
    <property type="project" value="TreeGrafter"/>
</dbReference>
<dbReference type="AlphaFoldDB" id="A0A3P7P087"/>
<dbReference type="KEGG" id="cbar:PATL70BA_1026"/>
<feature type="transmembrane region" description="Helical" evidence="6">
    <location>
        <begin position="7"/>
        <end position="28"/>
    </location>
</feature>
<evidence type="ECO:0000256" key="2">
    <source>
        <dbReference type="ARBA" id="ARBA00022670"/>
    </source>
</evidence>
<protein>
    <submittedName>
        <fullName evidence="8">S41 family peptidase</fullName>
    </submittedName>
</protein>
<dbReference type="InterPro" id="IPR004447">
    <property type="entry name" value="Peptidase_S41A"/>
</dbReference>
<dbReference type="InterPro" id="IPR036034">
    <property type="entry name" value="PDZ_sf"/>
</dbReference>
<dbReference type="CDD" id="cd06782">
    <property type="entry name" value="cpPDZ_CPP-like"/>
    <property type="match status" value="1"/>
</dbReference>
<evidence type="ECO:0000256" key="3">
    <source>
        <dbReference type="ARBA" id="ARBA00022801"/>
    </source>
</evidence>
<name>A0A3P7P087_9FIRM</name>
<dbReference type="InterPro" id="IPR005151">
    <property type="entry name" value="Tail-specific_protease"/>
</dbReference>
<dbReference type="SUPFAM" id="SSF52096">
    <property type="entry name" value="ClpP/crotonase"/>
    <property type="match status" value="1"/>
</dbReference>
<keyword evidence="6" id="KW-0472">Membrane</keyword>
<organism evidence="8 9">
    <name type="scientific">Petrocella atlantisensis</name>
    <dbReference type="NCBI Taxonomy" id="2173034"/>
    <lineage>
        <taxon>Bacteria</taxon>
        <taxon>Bacillati</taxon>
        <taxon>Bacillota</taxon>
        <taxon>Clostridia</taxon>
        <taxon>Lachnospirales</taxon>
        <taxon>Vallitaleaceae</taxon>
        <taxon>Petrocella</taxon>
    </lineage>
</organism>
<dbReference type="Gene3D" id="3.90.226.10">
    <property type="entry name" value="2-enoyl-CoA Hydratase, Chain A, domain 1"/>
    <property type="match status" value="1"/>
</dbReference>
<evidence type="ECO:0000256" key="1">
    <source>
        <dbReference type="ARBA" id="ARBA00009179"/>
    </source>
</evidence>
<keyword evidence="2 5" id="KW-0645">Protease</keyword>
<dbReference type="OrthoDB" id="9812068at2"/>
<dbReference type="NCBIfam" id="TIGR00225">
    <property type="entry name" value="prc"/>
    <property type="match status" value="1"/>
</dbReference>
<evidence type="ECO:0000313" key="9">
    <source>
        <dbReference type="Proteomes" id="UP000279029"/>
    </source>
</evidence>
<dbReference type="InterPro" id="IPR041489">
    <property type="entry name" value="PDZ_6"/>
</dbReference>
<dbReference type="EMBL" id="LR130778">
    <property type="protein sequence ID" value="VDN46900.1"/>
    <property type="molecule type" value="Genomic_DNA"/>
</dbReference>